<dbReference type="SUPFAM" id="SSF51430">
    <property type="entry name" value="NAD(P)-linked oxidoreductase"/>
    <property type="match status" value="1"/>
</dbReference>
<dbReference type="Proteomes" id="UP000722485">
    <property type="component" value="Unassembled WGS sequence"/>
</dbReference>
<comment type="caution">
    <text evidence="6">The sequence shown here is derived from an EMBL/GenBank/DDBJ whole genome shotgun (WGS) entry which is preliminary data.</text>
</comment>
<feature type="domain" description="NADP-dependent oxidoreductase" evidence="5">
    <location>
        <begin position="35"/>
        <end position="346"/>
    </location>
</feature>
<dbReference type="CDD" id="cd19079">
    <property type="entry name" value="AKR_EcYajO-like"/>
    <property type="match status" value="1"/>
</dbReference>
<evidence type="ECO:0000313" key="6">
    <source>
        <dbReference type="EMBL" id="KAF7554942.1"/>
    </source>
</evidence>
<dbReference type="Gene3D" id="3.20.20.100">
    <property type="entry name" value="NADP-dependent oxidoreductase domain"/>
    <property type="match status" value="1"/>
</dbReference>
<accession>A0A9P5LJ15</accession>
<comment type="pathway">
    <text evidence="1">Secondary metabolite biosynthesis.</text>
</comment>
<dbReference type="OrthoDB" id="1720422at2759"/>
<evidence type="ECO:0000259" key="5">
    <source>
        <dbReference type="Pfam" id="PF00248"/>
    </source>
</evidence>
<name>A0A9P5LJ15_9HYPO</name>
<evidence type="ECO:0000256" key="4">
    <source>
        <dbReference type="ARBA" id="ARBA00023002"/>
    </source>
</evidence>
<protein>
    <recommendedName>
        <fullName evidence="5">NADP-dependent oxidoreductase domain-containing protein</fullName>
    </recommendedName>
</protein>
<gene>
    <name evidence="6" type="ORF">G7Z17_g2551</name>
</gene>
<dbReference type="InterPro" id="IPR050523">
    <property type="entry name" value="AKR_Detox_Biosynth"/>
</dbReference>
<comment type="similarity">
    <text evidence="2">Belongs to the aldo/keto reductase family.</text>
</comment>
<dbReference type="GO" id="GO:0016491">
    <property type="term" value="F:oxidoreductase activity"/>
    <property type="evidence" value="ECO:0007669"/>
    <property type="project" value="UniProtKB-KW"/>
</dbReference>
<dbReference type="Pfam" id="PF00248">
    <property type="entry name" value="Aldo_ket_red"/>
    <property type="match status" value="1"/>
</dbReference>
<dbReference type="PANTHER" id="PTHR43364">
    <property type="entry name" value="NADH-SPECIFIC METHYLGLYOXAL REDUCTASE-RELATED"/>
    <property type="match status" value="1"/>
</dbReference>
<organism evidence="6 7">
    <name type="scientific">Cylindrodendrum hubeiense</name>
    <dbReference type="NCBI Taxonomy" id="595255"/>
    <lineage>
        <taxon>Eukaryota</taxon>
        <taxon>Fungi</taxon>
        <taxon>Dikarya</taxon>
        <taxon>Ascomycota</taxon>
        <taxon>Pezizomycotina</taxon>
        <taxon>Sordariomycetes</taxon>
        <taxon>Hypocreomycetidae</taxon>
        <taxon>Hypocreales</taxon>
        <taxon>Nectriaceae</taxon>
        <taxon>Cylindrodendrum</taxon>
    </lineage>
</organism>
<dbReference type="InterPro" id="IPR023210">
    <property type="entry name" value="NADP_OxRdtase_dom"/>
</dbReference>
<dbReference type="PANTHER" id="PTHR43364:SF9">
    <property type="entry name" value="OXIDOREDUCTASE"/>
    <property type="match status" value="1"/>
</dbReference>
<keyword evidence="3" id="KW-0521">NADP</keyword>
<keyword evidence="7" id="KW-1185">Reference proteome</keyword>
<dbReference type="InterPro" id="IPR036812">
    <property type="entry name" value="NAD(P)_OxRdtase_dom_sf"/>
</dbReference>
<proteinExistence type="inferred from homology"/>
<sequence>MAALTLPSSLKESLDATKVDYVQLGASGLRVSVPILGCMSFGSKKWSPWMLEEEESLEILKAAYDRGINTWDTANMYSNGISEQILGQAIKKLNIPRNKLVLMTKCSIYVGEDLEVIGPAHAQHLAQSKDYTNHGGLSRAAIFNAVDESLARLDTPYIDVLQIHRYDSSTPPEETMKALHDLVQSGKVRYLGASSMWATQFANLQFIAETNGWTKFVSMQNYYNLCYREEEREMNRFCKETGVGMIPWSPLHGGLLARPLGVQDSERSKIPAPFGSAFTAADGEIVKRVEEVANKKGWKMAHVALVWHQSKGAIPIIGLNSVARVEEAVELRGKELTADEIAYLEEPYVPKPIAGHF</sequence>
<dbReference type="FunFam" id="3.20.20.100:FF:000004">
    <property type="entry name" value="Oxidoreductase, aldo/keto reductase"/>
    <property type="match status" value="1"/>
</dbReference>
<dbReference type="EMBL" id="JAANBB010000026">
    <property type="protein sequence ID" value="KAF7554942.1"/>
    <property type="molecule type" value="Genomic_DNA"/>
</dbReference>
<evidence type="ECO:0000256" key="1">
    <source>
        <dbReference type="ARBA" id="ARBA00005179"/>
    </source>
</evidence>
<evidence type="ECO:0000256" key="2">
    <source>
        <dbReference type="ARBA" id="ARBA00007905"/>
    </source>
</evidence>
<reference evidence="6" key="1">
    <citation type="submission" date="2020-03" db="EMBL/GenBank/DDBJ databases">
        <title>Draft Genome Sequence of Cylindrodendrum hubeiense.</title>
        <authorList>
            <person name="Buettner E."/>
            <person name="Kellner H."/>
        </authorList>
    </citation>
    <scope>NUCLEOTIDE SEQUENCE</scope>
    <source>
        <strain evidence="6">IHI 201604</strain>
    </source>
</reference>
<dbReference type="GO" id="GO:0005829">
    <property type="term" value="C:cytosol"/>
    <property type="evidence" value="ECO:0007669"/>
    <property type="project" value="UniProtKB-ARBA"/>
</dbReference>
<evidence type="ECO:0000313" key="7">
    <source>
        <dbReference type="Proteomes" id="UP000722485"/>
    </source>
</evidence>
<dbReference type="AlphaFoldDB" id="A0A9P5LJ15"/>
<keyword evidence="4" id="KW-0560">Oxidoreductase</keyword>
<evidence type="ECO:0000256" key="3">
    <source>
        <dbReference type="ARBA" id="ARBA00022857"/>
    </source>
</evidence>